<protein>
    <submittedName>
        <fullName evidence="1">Uncharacterized protein</fullName>
    </submittedName>
</protein>
<dbReference type="GO" id="GO:0016491">
    <property type="term" value="F:oxidoreductase activity"/>
    <property type="evidence" value="ECO:0007669"/>
    <property type="project" value="InterPro"/>
</dbReference>
<name>A0AAZ1XKX3_OREAU</name>
<dbReference type="InterPro" id="IPR009078">
    <property type="entry name" value="Ferritin-like_SF"/>
</dbReference>
<dbReference type="InterPro" id="IPR000358">
    <property type="entry name" value="RNR_small_fam"/>
</dbReference>
<organism evidence="1 2">
    <name type="scientific">Oreochromis aureus</name>
    <name type="common">Israeli tilapia</name>
    <name type="synonym">Chromis aureus</name>
    <dbReference type="NCBI Taxonomy" id="47969"/>
    <lineage>
        <taxon>Eukaryota</taxon>
        <taxon>Metazoa</taxon>
        <taxon>Chordata</taxon>
        <taxon>Craniata</taxon>
        <taxon>Vertebrata</taxon>
        <taxon>Euteleostomi</taxon>
        <taxon>Actinopterygii</taxon>
        <taxon>Neopterygii</taxon>
        <taxon>Teleostei</taxon>
        <taxon>Neoteleostei</taxon>
        <taxon>Acanthomorphata</taxon>
        <taxon>Ovalentaria</taxon>
        <taxon>Cichlomorphae</taxon>
        <taxon>Cichliformes</taxon>
        <taxon>Cichlidae</taxon>
        <taxon>African cichlids</taxon>
        <taxon>Pseudocrenilabrinae</taxon>
        <taxon>Oreochromini</taxon>
        <taxon>Oreochromis</taxon>
    </lineage>
</organism>
<sequence>MRKMKLKACLQRLTAAPIPPGLNSSRILASKTARRIFDAAAPKVKKSSSSQEEPLLKENPHRFVIFPIKYHDIWQMYKKAEASFWTAEEV</sequence>
<reference evidence="1" key="3">
    <citation type="submission" date="2025-09" db="UniProtKB">
        <authorList>
            <consortium name="Ensembl"/>
        </authorList>
    </citation>
    <scope>IDENTIFICATION</scope>
</reference>
<dbReference type="GO" id="GO:0009263">
    <property type="term" value="P:deoxyribonucleotide biosynthetic process"/>
    <property type="evidence" value="ECO:0007669"/>
    <property type="project" value="InterPro"/>
</dbReference>
<reference evidence="2" key="1">
    <citation type="submission" date="2020-03" db="EMBL/GenBank/DDBJ databases">
        <title>Evolution of repeat sequences and sex chromosomes of tilapia species revealed by chromosome-level genomes.</title>
        <authorList>
            <person name="Xu L."/>
            <person name="Tao W."/>
            <person name="Wang D."/>
            <person name="Zhou Q."/>
        </authorList>
    </citation>
    <scope>NUCLEOTIDE SEQUENCE [LARGE SCALE GENOMIC DNA]</scope>
    <source>
        <strain evidence="2">Israel</strain>
    </source>
</reference>
<dbReference type="SUPFAM" id="SSF47240">
    <property type="entry name" value="Ferritin-like"/>
    <property type="match status" value="1"/>
</dbReference>
<dbReference type="Proteomes" id="UP000472276">
    <property type="component" value="Unassembled WGS sequence"/>
</dbReference>
<evidence type="ECO:0000313" key="1">
    <source>
        <dbReference type="Ensembl" id="ENSOABP00000068258.1"/>
    </source>
</evidence>
<dbReference type="Pfam" id="PF00268">
    <property type="entry name" value="Ribonuc_red_sm"/>
    <property type="match status" value="1"/>
</dbReference>
<accession>A0AAZ1XKX3</accession>
<dbReference type="Ensembl" id="ENSOABT00000084906.1">
    <property type="protein sequence ID" value="ENSOABP00000068258.1"/>
    <property type="gene ID" value="ENSOABG00000035620.1"/>
</dbReference>
<dbReference type="Gene3D" id="1.10.620.20">
    <property type="entry name" value="Ribonucleotide Reductase, subunit A"/>
    <property type="match status" value="1"/>
</dbReference>
<dbReference type="InterPro" id="IPR012348">
    <property type="entry name" value="RNR-like"/>
</dbReference>
<proteinExistence type="predicted"/>
<keyword evidence="2" id="KW-1185">Reference proteome</keyword>
<reference evidence="1" key="2">
    <citation type="submission" date="2025-08" db="UniProtKB">
        <authorList>
            <consortium name="Ensembl"/>
        </authorList>
    </citation>
    <scope>IDENTIFICATION</scope>
</reference>
<dbReference type="AlphaFoldDB" id="A0AAZ1XKX3"/>
<evidence type="ECO:0000313" key="2">
    <source>
        <dbReference type="Proteomes" id="UP000472276"/>
    </source>
</evidence>